<dbReference type="EMBL" id="RCZI01000002">
    <property type="protein sequence ID" value="TPG29218.1"/>
    <property type="molecule type" value="Genomic_DNA"/>
</dbReference>
<dbReference type="OrthoDB" id="8776512at2"/>
<organism evidence="3 4">
    <name type="scientific">Variovorax guangxiensis</name>
    <dbReference type="NCBI Taxonomy" id="1775474"/>
    <lineage>
        <taxon>Bacteria</taxon>
        <taxon>Pseudomonadati</taxon>
        <taxon>Pseudomonadota</taxon>
        <taxon>Betaproteobacteria</taxon>
        <taxon>Burkholderiales</taxon>
        <taxon>Comamonadaceae</taxon>
        <taxon>Variovorax</taxon>
    </lineage>
</organism>
<evidence type="ECO:0000256" key="1">
    <source>
        <dbReference type="SAM" id="MobiDB-lite"/>
    </source>
</evidence>
<sequence length="656" mass="72839">MNSVREHDELFELGAAQPTLVVTKIGLPYQRVCVLNLARDQEEVIKLSELRDRISAGELIRRRPGDPRVPPAMQTNPALDKATAMAQAHLSRICQYSERYDVSIHQAYHAVRKSRVLVGADATPPHFPSLATMYRHLEATRNGQPILCGDANKGNRTPRYGEALVQLIVSNAKAHHQKPGSRWTVASLTRYCNIQAQDSGLLPAERNISRKFVEKVIQTHLSADAEVARLLPHLRAAQKAVARYSIRVNGFLQRVEQDALHLPWRVHTSAGELRDIYLVHAIDVATGLPVGWALSVGAPTAATSFACVESILYSKKALLSALNVRMDADFYGAPGCIVFDNGPEAKNDRIGGLVRLGIEVQYCKSRHPQHKPFIERLNRALKEALETLPGCTRMDGKDGSRDPGELGDLPMPLDELERWIVRWYYEDWALRPLERLIRADFSDAGDMGATPMARYQRMELDGFSMPLPPNIDDWRRVKCELIQRTLARTTGITVDGFHFRGRHLDRLMHRFGETMVDVLIDPDDFRTVHVADGDELVALVNADVDESTPVLSFSEAKAREKAARDAALAQGASITNQLRRDLYAASEKTGKRVGKPSGAGASKEARNQVKLARAVEQARARPLEAQSAPNAASMDEFSLDQLAALPVVDRRTGEVL</sequence>
<dbReference type="RefSeq" id="WP_140841528.1">
    <property type="nucleotide sequence ID" value="NZ_RCZI01000002.1"/>
</dbReference>
<dbReference type="InterPro" id="IPR012337">
    <property type="entry name" value="RNaseH-like_sf"/>
</dbReference>
<evidence type="ECO:0000313" key="3">
    <source>
        <dbReference type="EMBL" id="TPG29218.1"/>
    </source>
</evidence>
<dbReference type="InterPro" id="IPR001584">
    <property type="entry name" value="Integrase_cat-core"/>
</dbReference>
<dbReference type="Proteomes" id="UP000319212">
    <property type="component" value="Unassembled WGS sequence"/>
</dbReference>
<evidence type="ECO:0000313" key="4">
    <source>
        <dbReference type="Proteomes" id="UP000319212"/>
    </source>
</evidence>
<dbReference type="Gene3D" id="3.30.420.10">
    <property type="entry name" value="Ribonuclease H-like superfamily/Ribonuclease H"/>
    <property type="match status" value="1"/>
</dbReference>
<reference evidence="3 4" key="1">
    <citation type="journal article" date="2019" name="Environ. Microbiol.">
        <title>Species interactions and distinct microbial communities in high Arctic permafrost affected cryosols are associated with the CH4 and CO2 gas fluxes.</title>
        <authorList>
            <person name="Altshuler I."/>
            <person name="Hamel J."/>
            <person name="Turney S."/>
            <person name="Magnuson E."/>
            <person name="Levesque R."/>
            <person name="Greer C."/>
            <person name="Whyte L.G."/>
        </authorList>
    </citation>
    <scope>NUCLEOTIDE SEQUENCE [LARGE SCALE GENOMIC DNA]</scope>
    <source>
        <strain evidence="3 4">S06.C</strain>
    </source>
</reference>
<name>A0A502DUS4_9BURK</name>
<dbReference type="PROSITE" id="PS50994">
    <property type="entry name" value="INTEGRASE"/>
    <property type="match status" value="1"/>
</dbReference>
<dbReference type="GO" id="GO:0003676">
    <property type="term" value="F:nucleic acid binding"/>
    <property type="evidence" value="ECO:0007669"/>
    <property type="project" value="InterPro"/>
</dbReference>
<dbReference type="InterPro" id="IPR036397">
    <property type="entry name" value="RNaseH_sf"/>
</dbReference>
<evidence type="ECO:0000259" key="2">
    <source>
        <dbReference type="PROSITE" id="PS50994"/>
    </source>
</evidence>
<gene>
    <name evidence="3" type="ORF">EAH82_10740</name>
</gene>
<feature type="region of interest" description="Disordered" evidence="1">
    <location>
        <begin position="585"/>
        <end position="609"/>
    </location>
</feature>
<proteinExistence type="predicted"/>
<dbReference type="AlphaFoldDB" id="A0A502DUS4"/>
<dbReference type="GO" id="GO:0015074">
    <property type="term" value="P:DNA integration"/>
    <property type="evidence" value="ECO:0007669"/>
    <property type="project" value="InterPro"/>
</dbReference>
<protein>
    <submittedName>
        <fullName evidence="3">Transposase</fullName>
    </submittedName>
</protein>
<accession>A0A502DUS4</accession>
<feature type="domain" description="Integrase catalytic" evidence="2">
    <location>
        <begin position="228"/>
        <end position="459"/>
    </location>
</feature>
<comment type="caution">
    <text evidence="3">The sequence shown here is derived from an EMBL/GenBank/DDBJ whole genome shotgun (WGS) entry which is preliminary data.</text>
</comment>
<dbReference type="SUPFAM" id="SSF53098">
    <property type="entry name" value="Ribonuclease H-like"/>
    <property type="match status" value="1"/>
</dbReference>